<dbReference type="Gene3D" id="3.20.20.150">
    <property type="entry name" value="Divalent-metal-dependent TIM barrel enzymes"/>
    <property type="match status" value="1"/>
</dbReference>
<evidence type="ECO:0000313" key="2">
    <source>
        <dbReference type="EMBL" id="EHJ61801.1"/>
    </source>
</evidence>
<dbReference type="eggNOG" id="COG1082">
    <property type="taxonomic scope" value="Bacteria"/>
</dbReference>
<sequence length="343" mass="37880">MKGASLWGDPFDALRATAKAGLEGVNIRTLDELAPDLDRSRLADFSALANELDLYVEMGVGKVNPYMTSELPGVRDLGDGNYLAGMTRMIETCAEFGWTETWSAVGGFKPYPGIFFTDRFRTDTDWADQLQATEKFLLSLAPVLRANGVHLNLETHEEITSFELLRLIEAIGDDVIGICLDPANLPVRAEVPVEAIARLAPYVRTTQLRDTALWRTPDGLSRFLAPCGEGLIDWPEALAIVLKHNPDINLTIEGIGPVRAEMQLHVHDPRWREGHPDLTDAALEQLYAMAERYEARAAAGEAQSLEELRLVRTDVRQSHDKFVETSAAHLRAALAARPELIGA</sequence>
<proteinExistence type="predicted"/>
<accession>G6EA86</accession>
<name>G6EA86_9SPHN</name>
<dbReference type="AlphaFoldDB" id="G6EA86"/>
<dbReference type="InterPro" id="IPR013022">
    <property type="entry name" value="Xyl_isomerase-like_TIM-brl"/>
</dbReference>
<dbReference type="Proteomes" id="UP000004030">
    <property type="component" value="Unassembled WGS sequence"/>
</dbReference>
<keyword evidence="3" id="KW-1185">Reference proteome</keyword>
<evidence type="ECO:0000313" key="3">
    <source>
        <dbReference type="Proteomes" id="UP000004030"/>
    </source>
</evidence>
<comment type="caution">
    <text evidence="2">The sequence shown here is derived from an EMBL/GenBank/DDBJ whole genome shotgun (WGS) entry which is preliminary data.</text>
</comment>
<dbReference type="STRING" id="1088721.JI59_13820"/>
<organism evidence="2 3">
    <name type="scientific">Novosphingobium pentaromativorans US6-1</name>
    <dbReference type="NCBI Taxonomy" id="1088721"/>
    <lineage>
        <taxon>Bacteria</taxon>
        <taxon>Pseudomonadati</taxon>
        <taxon>Pseudomonadota</taxon>
        <taxon>Alphaproteobacteria</taxon>
        <taxon>Sphingomonadales</taxon>
        <taxon>Sphingomonadaceae</taxon>
        <taxon>Novosphingobium</taxon>
    </lineage>
</organism>
<dbReference type="SUPFAM" id="SSF51658">
    <property type="entry name" value="Xylose isomerase-like"/>
    <property type="match status" value="1"/>
</dbReference>
<dbReference type="InterPro" id="IPR050312">
    <property type="entry name" value="IolE/XylAMocC-like"/>
</dbReference>
<dbReference type="PANTHER" id="PTHR12110">
    <property type="entry name" value="HYDROXYPYRUVATE ISOMERASE"/>
    <property type="match status" value="1"/>
</dbReference>
<dbReference type="Pfam" id="PF01261">
    <property type="entry name" value="AP_endonuc_2"/>
    <property type="match status" value="1"/>
</dbReference>
<dbReference type="EMBL" id="AGFM01000015">
    <property type="protein sequence ID" value="EHJ61801.1"/>
    <property type="molecule type" value="Genomic_DNA"/>
</dbReference>
<dbReference type="InterPro" id="IPR036237">
    <property type="entry name" value="Xyl_isomerase-like_sf"/>
</dbReference>
<reference evidence="2 3" key="1">
    <citation type="journal article" date="2012" name="J. Bacteriol.">
        <title>Genome sequence of benzo(a)pyrene-degrading bacterium Novosphingobium pentaromativorans US6-1.</title>
        <authorList>
            <person name="Luo Y.R."/>
            <person name="Kang S.G."/>
            <person name="Kim S.J."/>
            <person name="Kim M.R."/>
            <person name="Li N."/>
            <person name="Lee J.H."/>
            <person name="Kwon K.K."/>
        </authorList>
    </citation>
    <scope>NUCLEOTIDE SEQUENCE [LARGE SCALE GENOMIC DNA]</scope>
    <source>
        <strain evidence="2 3">US6-1</strain>
    </source>
</reference>
<feature type="domain" description="Xylose isomerase-like TIM barrel" evidence="1">
    <location>
        <begin position="14"/>
        <end position="258"/>
    </location>
</feature>
<dbReference type="PANTHER" id="PTHR12110:SF53">
    <property type="entry name" value="BLR5974 PROTEIN"/>
    <property type="match status" value="1"/>
</dbReference>
<gene>
    <name evidence="2" type="ORF">NSU_1257</name>
</gene>
<evidence type="ECO:0000259" key="1">
    <source>
        <dbReference type="Pfam" id="PF01261"/>
    </source>
</evidence>
<protein>
    <recommendedName>
        <fullName evidence="1">Xylose isomerase-like TIM barrel domain-containing protein</fullName>
    </recommendedName>
</protein>
<dbReference type="PATRIC" id="fig|1088721.3.peg.1241"/>